<dbReference type="Proteomes" id="UP001652622">
    <property type="component" value="Unplaced"/>
</dbReference>
<evidence type="ECO:0000256" key="5">
    <source>
        <dbReference type="ARBA" id="ARBA00022692"/>
    </source>
</evidence>
<dbReference type="RefSeq" id="XP_034278710.1">
    <property type="nucleotide sequence ID" value="XM_034422819.1"/>
</dbReference>
<comment type="function">
    <text evidence="1">Odorant receptor.</text>
</comment>
<accession>A0A6P9CFY7</accession>
<dbReference type="InterPro" id="IPR000725">
    <property type="entry name" value="Olfact_rcpt"/>
</dbReference>
<feature type="transmembrane region" description="Helical" evidence="13">
    <location>
        <begin position="201"/>
        <end position="230"/>
    </location>
</feature>
<dbReference type="InterPro" id="IPR050516">
    <property type="entry name" value="Olfactory_GPCR"/>
</dbReference>
<protein>
    <recommendedName>
        <fullName evidence="13">Olfactory receptor</fullName>
    </recommendedName>
</protein>
<dbReference type="GO" id="GO:0004984">
    <property type="term" value="F:olfactory receptor activity"/>
    <property type="evidence" value="ECO:0007669"/>
    <property type="project" value="InterPro"/>
</dbReference>
<dbReference type="PRINTS" id="PR00245">
    <property type="entry name" value="OLFACTORYR"/>
</dbReference>
<keyword evidence="9 13" id="KW-0472">Membrane</keyword>
<keyword evidence="15" id="KW-1185">Reference proteome</keyword>
<dbReference type="Pfam" id="PF13853">
    <property type="entry name" value="7tm_4"/>
    <property type="match status" value="1"/>
</dbReference>
<comment type="caution">
    <text evidence="13">Lacks conserved residue(s) required for the propagation of feature annotation.</text>
</comment>
<evidence type="ECO:0000256" key="1">
    <source>
        <dbReference type="ARBA" id="ARBA00002936"/>
    </source>
</evidence>
<dbReference type="PROSITE" id="PS00237">
    <property type="entry name" value="G_PROTEIN_RECEP_F1_1"/>
    <property type="match status" value="1"/>
</dbReference>
<evidence type="ECO:0000256" key="10">
    <source>
        <dbReference type="ARBA" id="ARBA00023170"/>
    </source>
</evidence>
<evidence type="ECO:0000256" key="6">
    <source>
        <dbReference type="ARBA" id="ARBA00022725"/>
    </source>
</evidence>
<feature type="transmembrane region" description="Helical" evidence="13">
    <location>
        <begin position="32"/>
        <end position="56"/>
    </location>
</feature>
<keyword evidence="8 12" id="KW-0297">G-protein coupled receptor</keyword>
<evidence type="ECO:0000256" key="3">
    <source>
        <dbReference type="ARBA" id="ARBA00022475"/>
    </source>
</evidence>
<comment type="similarity">
    <text evidence="12">Belongs to the G-protein coupled receptor 1 family.</text>
</comment>
<keyword evidence="6 13" id="KW-0552">Olfaction</keyword>
<name>A0A6P9CFY7_PANGU</name>
<comment type="subcellular location">
    <subcellularLocation>
        <location evidence="2 13">Cell membrane</location>
        <topology evidence="2 13">Multi-pass membrane protein</topology>
    </subcellularLocation>
</comment>
<dbReference type="SUPFAM" id="SSF81321">
    <property type="entry name" value="Family A G protein-coupled receptor-like"/>
    <property type="match status" value="1"/>
</dbReference>
<dbReference type="PRINTS" id="PR00237">
    <property type="entry name" value="GPCRRHODOPSN"/>
</dbReference>
<keyword evidence="5 12" id="KW-0812">Transmembrane</keyword>
<dbReference type="InterPro" id="IPR000276">
    <property type="entry name" value="GPCR_Rhodpsn"/>
</dbReference>
<dbReference type="OMA" id="NQIVIWI"/>
<dbReference type="InterPro" id="IPR017452">
    <property type="entry name" value="GPCR_Rhodpsn_7TM"/>
</dbReference>
<feature type="domain" description="G-protein coupled receptors family 1 profile" evidence="14">
    <location>
        <begin position="45"/>
        <end position="294"/>
    </location>
</feature>
<dbReference type="InParanoid" id="A0A6P9CFY7"/>
<dbReference type="GO" id="GO:0004930">
    <property type="term" value="F:G protein-coupled receptor activity"/>
    <property type="evidence" value="ECO:0007669"/>
    <property type="project" value="UniProtKB-KW"/>
</dbReference>
<dbReference type="GeneID" id="117668757"/>
<dbReference type="FunFam" id="1.20.1070.10:FF:000037">
    <property type="entry name" value="Olfactory receptor"/>
    <property type="match status" value="1"/>
</dbReference>
<dbReference type="AlphaFoldDB" id="A0A6P9CFY7"/>
<evidence type="ECO:0000313" key="16">
    <source>
        <dbReference type="RefSeq" id="XP_034278710.1"/>
    </source>
</evidence>
<evidence type="ECO:0000256" key="7">
    <source>
        <dbReference type="ARBA" id="ARBA00022989"/>
    </source>
</evidence>
<organism evidence="15 16">
    <name type="scientific">Pantherophis guttatus</name>
    <name type="common">Corn snake</name>
    <name type="synonym">Elaphe guttata</name>
    <dbReference type="NCBI Taxonomy" id="94885"/>
    <lineage>
        <taxon>Eukaryota</taxon>
        <taxon>Metazoa</taxon>
        <taxon>Chordata</taxon>
        <taxon>Craniata</taxon>
        <taxon>Vertebrata</taxon>
        <taxon>Euteleostomi</taxon>
        <taxon>Lepidosauria</taxon>
        <taxon>Squamata</taxon>
        <taxon>Bifurcata</taxon>
        <taxon>Unidentata</taxon>
        <taxon>Episquamata</taxon>
        <taxon>Toxicofera</taxon>
        <taxon>Serpentes</taxon>
        <taxon>Colubroidea</taxon>
        <taxon>Colubridae</taxon>
        <taxon>Colubrinae</taxon>
        <taxon>Pantherophis</taxon>
    </lineage>
</organism>
<reference evidence="16" key="1">
    <citation type="submission" date="2025-08" db="UniProtKB">
        <authorList>
            <consortium name="RefSeq"/>
        </authorList>
    </citation>
    <scope>IDENTIFICATION</scope>
    <source>
        <tissue evidence="16">Blood</tissue>
    </source>
</reference>
<dbReference type="CDD" id="cd15227">
    <property type="entry name" value="7tmA_OR14-like"/>
    <property type="match status" value="1"/>
</dbReference>
<keyword evidence="4 13" id="KW-0716">Sensory transduction</keyword>
<proteinExistence type="inferred from homology"/>
<dbReference type="KEGG" id="pgut:117668757"/>
<dbReference type="PROSITE" id="PS50262">
    <property type="entry name" value="G_PROTEIN_RECEP_F1_2"/>
    <property type="match status" value="1"/>
</dbReference>
<evidence type="ECO:0000259" key="14">
    <source>
        <dbReference type="PROSITE" id="PS50262"/>
    </source>
</evidence>
<evidence type="ECO:0000256" key="4">
    <source>
        <dbReference type="ARBA" id="ARBA00022606"/>
    </source>
</evidence>
<dbReference type="GO" id="GO:0005886">
    <property type="term" value="C:plasma membrane"/>
    <property type="evidence" value="ECO:0007669"/>
    <property type="project" value="UniProtKB-SubCell"/>
</dbReference>
<dbReference type="Gene3D" id="1.20.1070.10">
    <property type="entry name" value="Rhodopsin 7-helix transmembrane proteins"/>
    <property type="match status" value="1"/>
</dbReference>
<gene>
    <name evidence="16" type="primary">LOC117668757</name>
</gene>
<evidence type="ECO:0000256" key="2">
    <source>
        <dbReference type="ARBA" id="ARBA00004651"/>
    </source>
</evidence>
<evidence type="ECO:0000256" key="9">
    <source>
        <dbReference type="ARBA" id="ARBA00023136"/>
    </source>
</evidence>
<evidence type="ECO:0000256" key="13">
    <source>
        <dbReference type="RuleBase" id="RU363047"/>
    </source>
</evidence>
<keyword evidence="3 13" id="KW-1003">Cell membrane</keyword>
<dbReference type="PANTHER" id="PTHR26452">
    <property type="entry name" value="OLFACTORY RECEPTOR"/>
    <property type="match status" value="1"/>
</dbReference>
<evidence type="ECO:0000256" key="11">
    <source>
        <dbReference type="ARBA" id="ARBA00023224"/>
    </source>
</evidence>
<feature type="transmembrane region" description="Helical" evidence="13">
    <location>
        <begin position="242"/>
        <end position="263"/>
    </location>
</feature>
<evidence type="ECO:0000313" key="15">
    <source>
        <dbReference type="Proteomes" id="UP001652622"/>
    </source>
</evidence>
<evidence type="ECO:0000256" key="8">
    <source>
        <dbReference type="ARBA" id="ARBA00023040"/>
    </source>
</evidence>
<keyword evidence="7 13" id="KW-1133">Transmembrane helix</keyword>
<sequence>MIERTGMANQSTVLEFILMGFSDDCDVQRLHFVMFLFIYFLALTGNLLIIFVVFLNHHLHTPMYFFLANLSLTDICLITTTVPKSMAVSLTDDKIITVPGCVAQVFLIVSSTCSEVSLLTIMAYDRYIAICHPLQYSLILNWDASNQIAVTSWVSSLLYASVQTVITFQLSFCGPNTIGQFFCDIPQLQKISCTDTKVNQIVIWIIGFIVSSFCSGLVFASYVYIISAVLKIQSVEGRCKAFSTCIPHLTVFSLFISTCLFSYMRPKSLSFPIIDLLSAVSYTIMPPVMNPIIYSLRNKNIQAALWKLTSKTSKQANKQTNNKS</sequence>
<evidence type="ECO:0000256" key="12">
    <source>
        <dbReference type="RuleBase" id="RU000688"/>
    </source>
</evidence>
<keyword evidence="10 12" id="KW-0675">Receptor</keyword>
<keyword evidence="11 12" id="KW-0807">Transducer</keyword>